<organism evidence="1 2">
    <name type="scientific">Zarea fungicola</name>
    <dbReference type="NCBI Taxonomy" id="93591"/>
    <lineage>
        <taxon>Eukaryota</taxon>
        <taxon>Fungi</taxon>
        <taxon>Dikarya</taxon>
        <taxon>Ascomycota</taxon>
        <taxon>Pezizomycotina</taxon>
        <taxon>Sordariomycetes</taxon>
        <taxon>Hypocreomycetidae</taxon>
        <taxon>Hypocreales</taxon>
        <taxon>Cordycipitaceae</taxon>
        <taxon>Zarea</taxon>
    </lineage>
</organism>
<comment type="caution">
    <text evidence="1">The sequence shown here is derived from an EMBL/GenBank/DDBJ whole genome shotgun (WGS) entry which is preliminary data.</text>
</comment>
<accession>A0ACC1P0W2</accession>
<dbReference type="Proteomes" id="UP001143910">
    <property type="component" value="Unassembled WGS sequence"/>
</dbReference>
<name>A0ACC1P0W2_9HYPO</name>
<protein>
    <submittedName>
        <fullName evidence="1">Uncharacterized protein</fullName>
    </submittedName>
</protein>
<reference evidence="1" key="1">
    <citation type="submission" date="2022-08" db="EMBL/GenBank/DDBJ databases">
        <title>Genome Sequence of Lecanicillium fungicola.</title>
        <authorList>
            <person name="Buettner E."/>
        </authorList>
    </citation>
    <scope>NUCLEOTIDE SEQUENCE</scope>
    <source>
        <strain evidence="1">Babe33</strain>
    </source>
</reference>
<keyword evidence="2" id="KW-1185">Reference proteome</keyword>
<proteinExistence type="predicted"/>
<sequence length="566" mass="61504">MAPSLGSSAAAAVALILGYSVSLRSVSAAEVDTKWYAPAKTQINDLNKVPTASGVYGFIYNSSKTPDGQYGVYNWCNMPHVRRTEYVKPSTDYKLRYVELIHRHHKRTPYSSNAFPVESYQWNCDDSMLFYYGQPFAGPTSDRAYQQGFTSPVNPFVPSGWIGTCQFPQITAEGLQDSWQHGADLYGVYHDLLGFLPARGSSKVPSAVKYRVTNNLITSQVAGMVINAMWGITDPSPMLVQAQGIDSLEPQYSCNAASNTFNAIKSGSNPQWSQHLQLASGLYGTLDDISGVSPSDGGFHASFDHYYDNLSARQCHAKPLPCKLVNGQNSTTCVTQELSDAVYRWGNWEYSQIYRDSPSSLAASTGSYGVWVAELAAHIRDVIAGKSETIYFHNVAHDGSVSRLLSILQIDEMVWPGMGSEVVFEVYQKETQTTPTPTPTVIAPGCQHDNCLRFMIRQSGSASSYCNQLATSTASLPSDCSGSKPRVASACSCLDIPTSTVPSSPIKTGSPSSSGFYVRVLFGGKVLRSSTPSLGLMDMIPIESLLLYFDALVGENASSIKSQCNQ</sequence>
<gene>
    <name evidence="1" type="ORF">NQ176_g15</name>
</gene>
<dbReference type="EMBL" id="JANJQO010000001">
    <property type="protein sequence ID" value="KAJ2984356.1"/>
    <property type="molecule type" value="Genomic_DNA"/>
</dbReference>
<evidence type="ECO:0000313" key="2">
    <source>
        <dbReference type="Proteomes" id="UP001143910"/>
    </source>
</evidence>
<evidence type="ECO:0000313" key="1">
    <source>
        <dbReference type="EMBL" id="KAJ2984356.1"/>
    </source>
</evidence>